<keyword evidence="3" id="KW-0804">Transcription</keyword>
<dbReference type="SUPFAM" id="SSF55781">
    <property type="entry name" value="GAF domain-like"/>
    <property type="match status" value="1"/>
</dbReference>
<dbReference type="Gene3D" id="3.30.450.40">
    <property type="match status" value="1"/>
</dbReference>
<proteinExistence type="predicted"/>
<organism evidence="6 7">
    <name type="scientific">Yinghuangia aomiensis</name>
    <dbReference type="NCBI Taxonomy" id="676205"/>
    <lineage>
        <taxon>Bacteria</taxon>
        <taxon>Bacillati</taxon>
        <taxon>Actinomycetota</taxon>
        <taxon>Actinomycetes</taxon>
        <taxon>Kitasatosporales</taxon>
        <taxon>Streptomycetaceae</taxon>
        <taxon>Yinghuangia</taxon>
    </lineage>
</organism>
<comment type="caution">
    <text evidence="6">The sequence shown here is derived from an EMBL/GenBank/DDBJ whole genome shotgun (WGS) entry which is preliminary data.</text>
</comment>
<dbReference type="InterPro" id="IPR029016">
    <property type="entry name" value="GAF-like_dom_sf"/>
</dbReference>
<protein>
    <submittedName>
        <fullName evidence="6">Helix-turn-helix domain-containing protein</fullName>
    </submittedName>
</protein>
<evidence type="ECO:0000256" key="3">
    <source>
        <dbReference type="ARBA" id="ARBA00023163"/>
    </source>
</evidence>
<keyword evidence="7" id="KW-1185">Reference proteome</keyword>
<dbReference type="PROSITE" id="PS51077">
    <property type="entry name" value="HTH_ICLR"/>
    <property type="match status" value="1"/>
</dbReference>
<sequence length="297" mass="32154">MPERRSPPTERVTQVLNLLAEHAGAPLPLAVIAERLDLSKPTCLGILTTLTETGFAHRTEDKTYRLGPALTRIGRAAEGGIAPLDVLVPFLHTLHKDLGLGCLLTTLRDGDLVVVGRVGAITVGGPRDLVGERFPAIPPLGLPELLWSSDQVVDSWLDQPPLLPVAARRSTLRRIVREARASGFLVERLTEAPAARNDVLADLVTSGMSEAVITTLRRYLPDVDWAEFTASVPEGTTDVGTIHAPVHDHHGNQRYTISVVAGRRRVPARTCAMWTRTIADRAREASAAIGGQSPWEL</sequence>
<evidence type="ECO:0000259" key="5">
    <source>
        <dbReference type="PROSITE" id="PS51078"/>
    </source>
</evidence>
<dbReference type="Pfam" id="PF09339">
    <property type="entry name" value="HTH_IclR"/>
    <property type="match status" value="1"/>
</dbReference>
<dbReference type="SMART" id="SM00346">
    <property type="entry name" value="HTH_ICLR"/>
    <property type="match status" value="1"/>
</dbReference>
<dbReference type="InterPro" id="IPR050707">
    <property type="entry name" value="HTH_MetabolicPath_Reg"/>
</dbReference>
<keyword evidence="1" id="KW-0805">Transcription regulation</keyword>
<keyword evidence="2" id="KW-0238">DNA-binding</keyword>
<evidence type="ECO:0000313" key="6">
    <source>
        <dbReference type="EMBL" id="GAA4985109.1"/>
    </source>
</evidence>
<evidence type="ECO:0000256" key="1">
    <source>
        <dbReference type="ARBA" id="ARBA00023015"/>
    </source>
</evidence>
<dbReference type="RefSeq" id="WP_345679274.1">
    <property type="nucleotide sequence ID" value="NZ_BAABHS010000029.1"/>
</dbReference>
<dbReference type="InterPro" id="IPR005471">
    <property type="entry name" value="Tscrpt_reg_IclR_N"/>
</dbReference>
<evidence type="ECO:0000313" key="7">
    <source>
        <dbReference type="Proteomes" id="UP001500466"/>
    </source>
</evidence>
<dbReference type="PROSITE" id="PS51078">
    <property type="entry name" value="ICLR_ED"/>
    <property type="match status" value="1"/>
</dbReference>
<dbReference type="InterPro" id="IPR036390">
    <property type="entry name" value="WH_DNA-bd_sf"/>
</dbReference>
<feature type="domain" description="HTH iclR-type" evidence="4">
    <location>
        <begin position="6"/>
        <end position="68"/>
    </location>
</feature>
<reference evidence="7" key="1">
    <citation type="journal article" date="2019" name="Int. J. Syst. Evol. Microbiol.">
        <title>The Global Catalogue of Microorganisms (GCM) 10K type strain sequencing project: providing services to taxonomists for standard genome sequencing and annotation.</title>
        <authorList>
            <consortium name="The Broad Institute Genomics Platform"/>
            <consortium name="The Broad Institute Genome Sequencing Center for Infectious Disease"/>
            <person name="Wu L."/>
            <person name="Ma J."/>
        </authorList>
    </citation>
    <scope>NUCLEOTIDE SEQUENCE [LARGE SCALE GENOMIC DNA]</scope>
    <source>
        <strain evidence="7">JCM 17986</strain>
    </source>
</reference>
<evidence type="ECO:0000259" key="4">
    <source>
        <dbReference type="PROSITE" id="PS51077"/>
    </source>
</evidence>
<gene>
    <name evidence="6" type="ORF">GCM10023205_64260</name>
</gene>
<dbReference type="Gene3D" id="1.10.10.10">
    <property type="entry name" value="Winged helix-like DNA-binding domain superfamily/Winged helix DNA-binding domain"/>
    <property type="match status" value="1"/>
</dbReference>
<dbReference type="InterPro" id="IPR014757">
    <property type="entry name" value="Tscrpt_reg_IclR_C"/>
</dbReference>
<dbReference type="Proteomes" id="UP001500466">
    <property type="component" value="Unassembled WGS sequence"/>
</dbReference>
<dbReference type="InterPro" id="IPR036388">
    <property type="entry name" value="WH-like_DNA-bd_sf"/>
</dbReference>
<feature type="domain" description="IclR-ED" evidence="5">
    <location>
        <begin position="69"/>
        <end position="291"/>
    </location>
</feature>
<dbReference type="EMBL" id="BAABHS010000029">
    <property type="protein sequence ID" value="GAA4985109.1"/>
    <property type="molecule type" value="Genomic_DNA"/>
</dbReference>
<name>A0ABP9I1G9_9ACTN</name>
<evidence type="ECO:0000256" key="2">
    <source>
        <dbReference type="ARBA" id="ARBA00023125"/>
    </source>
</evidence>
<dbReference type="PANTHER" id="PTHR30136">
    <property type="entry name" value="HELIX-TURN-HELIX TRANSCRIPTIONAL REGULATOR, ICLR FAMILY"/>
    <property type="match status" value="1"/>
</dbReference>
<dbReference type="SUPFAM" id="SSF46785">
    <property type="entry name" value="Winged helix' DNA-binding domain"/>
    <property type="match status" value="1"/>
</dbReference>
<accession>A0ABP9I1G9</accession>
<dbReference type="PANTHER" id="PTHR30136:SF35">
    <property type="entry name" value="HTH-TYPE TRANSCRIPTIONAL REGULATOR RV1719"/>
    <property type="match status" value="1"/>
</dbReference>